<dbReference type="SUPFAM" id="SSF88723">
    <property type="entry name" value="PIN domain-like"/>
    <property type="match status" value="1"/>
</dbReference>
<feature type="region of interest" description="Disordered" evidence="6">
    <location>
        <begin position="69"/>
        <end position="94"/>
    </location>
</feature>
<dbReference type="InterPro" id="IPR002716">
    <property type="entry name" value="PIN_dom"/>
</dbReference>
<dbReference type="GO" id="GO:0005634">
    <property type="term" value="C:nucleus"/>
    <property type="evidence" value="ECO:0007669"/>
    <property type="project" value="UniProtKB-SubCell"/>
</dbReference>
<evidence type="ECO:0000259" key="7">
    <source>
        <dbReference type="SMART" id="SM00670"/>
    </source>
</evidence>
<dbReference type="InterPro" id="IPR029060">
    <property type="entry name" value="PIN-like_dom_sf"/>
</dbReference>
<keyword evidence="3" id="KW-0539">Nucleus</keyword>
<dbReference type="EMBL" id="BDGX01000009">
    <property type="protein sequence ID" value="GAV47994.1"/>
    <property type="molecule type" value="Genomic_DNA"/>
</dbReference>
<comment type="caution">
    <text evidence="8">The sequence shown here is derived from an EMBL/GenBank/DDBJ whole genome shotgun (WGS) entry which is preliminary data.</text>
</comment>
<dbReference type="Pfam" id="PF21693">
    <property type="entry name" value="SWT1_3rd"/>
    <property type="match status" value="1"/>
</dbReference>
<dbReference type="Proteomes" id="UP000187013">
    <property type="component" value="Unassembled WGS sequence"/>
</dbReference>
<name>A0A1Q2ZX74_ZYGRO</name>
<sequence length="501" mass="57175">MMNCFIILQYRSFHFVHCDKFEKSPMNSKDIIGILLSMISTGSISKASGFKAVWFHIMGLTSIHANGGDKLVPSSSQKQSNNEKNVEKTQSKKDSKYTVADIDKLYQPSPAPPLPSSPPLQEAIYEVTDEDEDMPMLDMDDQSVELVSNYLSDRRSSDTLGPEAATLPRSRKQIDSSFPMMVPTRLKTVFVVDTNFIISHLSTLETLRTLAPRFHHQIVIPSTVMQELDGLKVSSYGVAVKDEHGGKRQVAHLARSANDWIYKNLANLDSGIMGQKLRQTIDSNCIKDDAILDCCLYFKDKLECFVVLMSNDKNLCLKALTEQVLTISFRKGMSAQLIASKAYEENLSRFGSHDFFQQNAYTNSHSALQFHELMSMIYNEVYDTVVEAVDYAMRQEYGDELEFIDYSKDDLLNLKEISRFIAQFWISVFGQLFQKSKMRQSDWKELPSSILEVPTTSQELALFIRFWEEVLTFLFVKRSDQELEQLDSLSRRWEDLAAQCS</sequence>
<reference evidence="8 9" key="1">
    <citation type="submission" date="2016-08" db="EMBL/GenBank/DDBJ databases">
        <title>Draft genome sequence of allopolyploid Zygosaccharomyces rouxii.</title>
        <authorList>
            <person name="Watanabe J."/>
            <person name="Uehara K."/>
            <person name="Mogi Y."/>
            <person name="Tsukioka Y."/>
        </authorList>
    </citation>
    <scope>NUCLEOTIDE SEQUENCE [LARGE SCALE GENOMIC DNA]</scope>
    <source>
        <strain evidence="8 9">NBRC 110957</strain>
    </source>
</reference>
<protein>
    <recommendedName>
        <fullName evidence="5">Transcriptional protein SWT1</fullName>
    </recommendedName>
</protein>
<evidence type="ECO:0000256" key="1">
    <source>
        <dbReference type="ARBA" id="ARBA00004123"/>
    </source>
</evidence>
<organism evidence="8 9">
    <name type="scientific">Zygosaccharomyces rouxii</name>
    <dbReference type="NCBI Taxonomy" id="4956"/>
    <lineage>
        <taxon>Eukaryota</taxon>
        <taxon>Fungi</taxon>
        <taxon>Dikarya</taxon>
        <taxon>Ascomycota</taxon>
        <taxon>Saccharomycotina</taxon>
        <taxon>Saccharomycetes</taxon>
        <taxon>Saccharomycetales</taxon>
        <taxon>Saccharomycetaceae</taxon>
        <taxon>Zygosaccharomyces</taxon>
    </lineage>
</organism>
<dbReference type="InterPro" id="IPR052626">
    <property type="entry name" value="SWT1_Regulator"/>
</dbReference>
<evidence type="ECO:0000256" key="3">
    <source>
        <dbReference type="ARBA" id="ARBA00023242"/>
    </source>
</evidence>
<keyword evidence="2" id="KW-0804">Transcription</keyword>
<accession>A0A1Q2ZX74</accession>
<dbReference type="PANTHER" id="PTHR16161:SF0">
    <property type="entry name" value="TRANSCRIPTIONAL PROTEIN SWT1"/>
    <property type="match status" value="1"/>
</dbReference>
<feature type="domain" description="PIN" evidence="7">
    <location>
        <begin position="188"/>
        <end position="317"/>
    </location>
</feature>
<dbReference type="Gene3D" id="3.40.50.1010">
    <property type="entry name" value="5'-nuclease"/>
    <property type="match status" value="1"/>
</dbReference>
<dbReference type="Pfam" id="PF13638">
    <property type="entry name" value="PIN_4"/>
    <property type="match status" value="1"/>
</dbReference>
<dbReference type="CDD" id="cd18727">
    <property type="entry name" value="PIN_Swt1-like"/>
    <property type="match status" value="1"/>
</dbReference>
<evidence type="ECO:0000256" key="4">
    <source>
        <dbReference type="ARBA" id="ARBA00060839"/>
    </source>
</evidence>
<dbReference type="AlphaFoldDB" id="A0A1Q2ZX74"/>
<evidence type="ECO:0000313" key="9">
    <source>
        <dbReference type="Proteomes" id="UP000187013"/>
    </source>
</evidence>
<dbReference type="InterPro" id="IPR049014">
    <property type="entry name" value="SWT1_C"/>
</dbReference>
<dbReference type="eggNOG" id="KOG4689">
    <property type="taxonomic scope" value="Eukaryota"/>
</dbReference>
<proteinExistence type="inferred from homology"/>
<dbReference type="OrthoDB" id="2017974at2759"/>
<evidence type="ECO:0000313" key="8">
    <source>
        <dbReference type="EMBL" id="GAV47994.1"/>
    </source>
</evidence>
<feature type="compositionally biased region" description="Low complexity" evidence="6">
    <location>
        <begin position="74"/>
        <end position="83"/>
    </location>
</feature>
<evidence type="ECO:0000256" key="5">
    <source>
        <dbReference type="ARBA" id="ARBA00074620"/>
    </source>
</evidence>
<dbReference type="GO" id="GO:0004540">
    <property type="term" value="F:RNA nuclease activity"/>
    <property type="evidence" value="ECO:0007669"/>
    <property type="project" value="UniProtKB-ARBA"/>
</dbReference>
<comment type="subcellular location">
    <subcellularLocation>
        <location evidence="1">Nucleus</location>
    </subcellularLocation>
</comment>
<evidence type="ECO:0000256" key="2">
    <source>
        <dbReference type="ARBA" id="ARBA00023163"/>
    </source>
</evidence>
<evidence type="ECO:0000256" key="6">
    <source>
        <dbReference type="SAM" id="MobiDB-lite"/>
    </source>
</evidence>
<dbReference type="FunFam" id="3.40.50.1010:FF:000045">
    <property type="entry name" value="Transcriptional protein swt1"/>
    <property type="match status" value="1"/>
</dbReference>
<feature type="compositionally biased region" description="Basic and acidic residues" evidence="6">
    <location>
        <begin position="84"/>
        <end position="94"/>
    </location>
</feature>
<comment type="similarity">
    <text evidence="4">Belongs to the SWT1 family.</text>
</comment>
<dbReference type="PANTHER" id="PTHR16161">
    <property type="entry name" value="TRANSCRIPTIONAL PROTEIN SWT1"/>
    <property type="match status" value="1"/>
</dbReference>
<dbReference type="SMART" id="SM00670">
    <property type="entry name" value="PINc"/>
    <property type="match status" value="1"/>
</dbReference>
<gene>
    <name evidence="8" type="ORF">ZYGR_0I02900</name>
</gene>